<dbReference type="InterPro" id="IPR005818">
    <property type="entry name" value="Histone_H1/H5_H15"/>
</dbReference>
<dbReference type="Gene3D" id="1.10.10.10">
    <property type="entry name" value="Winged helix-like DNA-binding domain superfamily/Winged helix DNA-binding domain"/>
    <property type="match status" value="1"/>
</dbReference>
<dbReference type="EMBL" id="LIAE01010514">
    <property type="protein sequence ID" value="PAV59568.1"/>
    <property type="molecule type" value="Genomic_DNA"/>
</dbReference>
<dbReference type="OrthoDB" id="1110759at2759"/>
<proteinExistence type="inferred from homology"/>
<dbReference type="InterPro" id="IPR036388">
    <property type="entry name" value="WH-like_DNA-bd_sf"/>
</dbReference>
<feature type="compositionally biased region" description="Basic residues" evidence="4">
    <location>
        <begin position="228"/>
        <end position="238"/>
    </location>
</feature>
<accession>A0A2A2JCR5</accession>
<feature type="compositionally biased region" description="Basic residues" evidence="4">
    <location>
        <begin position="102"/>
        <end position="111"/>
    </location>
</feature>
<dbReference type="SUPFAM" id="SSF46785">
    <property type="entry name" value="Winged helix' DNA-binding domain"/>
    <property type="match status" value="1"/>
</dbReference>
<evidence type="ECO:0000256" key="2">
    <source>
        <dbReference type="ARBA" id="ARBA00023242"/>
    </source>
</evidence>
<dbReference type="SMART" id="SM00526">
    <property type="entry name" value="H15"/>
    <property type="match status" value="1"/>
</dbReference>
<feature type="region of interest" description="Disordered" evidence="4">
    <location>
        <begin position="1"/>
        <end position="23"/>
    </location>
</feature>
<feature type="domain" description="H15" evidence="5">
    <location>
        <begin position="24"/>
        <end position="98"/>
    </location>
</feature>
<evidence type="ECO:0000256" key="1">
    <source>
        <dbReference type="ARBA" id="ARBA00023125"/>
    </source>
</evidence>
<dbReference type="InterPro" id="IPR005819">
    <property type="entry name" value="H1/H5"/>
</dbReference>
<comment type="caution">
    <text evidence="6">The sequence shown here is derived from an EMBL/GenBank/DDBJ whole genome shotgun (WGS) entry which is preliminary data.</text>
</comment>
<sequence>MAVAAVAQPKAKTPRMKSVKAAPSHPTYLKMIQEAIASIKDRKGASRPAIKAFVGEKYKLDDNSGKFIRNLNTALKKGVTDGTLKQPYGNQGRFSLGEAVAKKKRTNKVKSSRSSSLDKKTKSAGSSPSTPKVKSARKTKSSTSGKKKTAATGTTKKAAAKKSAKSPVANSTGAAKKKAPAKAAKASAKTVKTAKENKDAKPKARGKKKTVDDTQSSTSAASAPAKAPSKKTSTKAKPKPALSKKASSMKNPPAKQ</sequence>
<dbReference type="GO" id="GO:0000786">
    <property type="term" value="C:nucleosome"/>
    <property type="evidence" value="ECO:0007669"/>
    <property type="project" value="InterPro"/>
</dbReference>
<evidence type="ECO:0000313" key="6">
    <source>
        <dbReference type="EMBL" id="PAV59568.1"/>
    </source>
</evidence>
<dbReference type="GO" id="GO:0030527">
    <property type="term" value="F:structural constituent of chromatin"/>
    <property type="evidence" value="ECO:0007669"/>
    <property type="project" value="InterPro"/>
</dbReference>
<feature type="compositionally biased region" description="Basic residues" evidence="4">
    <location>
        <begin position="134"/>
        <end position="149"/>
    </location>
</feature>
<comment type="subcellular location">
    <subcellularLocation>
        <location evidence="3">Nucleus</location>
    </subcellularLocation>
</comment>
<dbReference type="AlphaFoldDB" id="A0A2A2JCR5"/>
<dbReference type="PROSITE" id="PS51504">
    <property type="entry name" value="H15"/>
    <property type="match status" value="1"/>
</dbReference>
<dbReference type="STRING" id="2018661.A0A2A2JCR5"/>
<keyword evidence="2 3" id="KW-0539">Nucleus</keyword>
<dbReference type="GO" id="GO:0006334">
    <property type="term" value="P:nucleosome assembly"/>
    <property type="evidence" value="ECO:0007669"/>
    <property type="project" value="InterPro"/>
</dbReference>
<keyword evidence="1 3" id="KW-0238">DNA-binding</keyword>
<dbReference type="Pfam" id="PF00538">
    <property type="entry name" value="Linker_histone"/>
    <property type="match status" value="1"/>
</dbReference>
<gene>
    <name evidence="6" type="ORF">WR25_01833</name>
</gene>
<dbReference type="GO" id="GO:0003677">
    <property type="term" value="F:DNA binding"/>
    <property type="evidence" value="ECO:0007669"/>
    <property type="project" value="UniProtKB-KW"/>
</dbReference>
<dbReference type="Proteomes" id="UP000218231">
    <property type="component" value="Unassembled WGS sequence"/>
</dbReference>
<feature type="compositionally biased region" description="Polar residues" evidence="4">
    <location>
        <begin position="123"/>
        <end position="132"/>
    </location>
</feature>
<protein>
    <recommendedName>
        <fullName evidence="5">H15 domain-containing protein</fullName>
    </recommendedName>
</protein>
<feature type="compositionally biased region" description="Basic and acidic residues" evidence="4">
    <location>
        <begin position="193"/>
        <end position="202"/>
    </location>
</feature>
<reference evidence="6 7" key="1">
    <citation type="journal article" date="2017" name="Curr. Biol.">
        <title>Genome architecture and evolution of a unichromosomal asexual nematode.</title>
        <authorList>
            <person name="Fradin H."/>
            <person name="Zegar C."/>
            <person name="Gutwein M."/>
            <person name="Lucas J."/>
            <person name="Kovtun M."/>
            <person name="Corcoran D."/>
            <person name="Baugh L.R."/>
            <person name="Kiontke K."/>
            <person name="Gunsalus K."/>
            <person name="Fitch D.H."/>
            <person name="Piano F."/>
        </authorList>
    </citation>
    <scope>NUCLEOTIDE SEQUENCE [LARGE SCALE GENOMIC DNA]</scope>
    <source>
        <strain evidence="6">PF1309</strain>
    </source>
</reference>
<feature type="compositionally biased region" description="Low complexity" evidence="4">
    <location>
        <begin position="181"/>
        <end position="191"/>
    </location>
</feature>
<dbReference type="CDD" id="cd00073">
    <property type="entry name" value="H15"/>
    <property type="match status" value="1"/>
</dbReference>
<keyword evidence="7" id="KW-1185">Reference proteome</keyword>
<evidence type="ECO:0000256" key="3">
    <source>
        <dbReference type="RuleBase" id="RU003894"/>
    </source>
</evidence>
<organism evidence="6 7">
    <name type="scientific">Diploscapter pachys</name>
    <dbReference type="NCBI Taxonomy" id="2018661"/>
    <lineage>
        <taxon>Eukaryota</taxon>
        <taxon>Metazoa</taxon>
        <taxon>Ecdysozoa</taxon>
        <taxon>Nematoda</taxon>
        <taxon>Chromadorea</taxon>
        <taxon>Rhabditida</taxon>
        <taxon>Rhabditina</taxon>
        <taxon>Rhabditomorpha</taxon>
        <taxon>Rhabditoidea</taxon>
        <taxon>Rhabditidae</taxon>
        <taxon>Diploscapter</taxon>
    </lineage>
</organism>
<evidence type="ECO:0000259" key="5">
    <source>
        <dbReference type="PROSITE" id="PS51504"/>
    </source>
</evidence>
<keyword evidence="3" id="KW-0158">Chromosome</keyword>
<dbReference type="InterPro" id="IPR036390">
    <property type="entry name" value="WH_DNA-bd_sf"/>
</dbReference>
<name>A0A2A2JCR5_9BILA</name>
<feature type="compositionally biased region" description="Low complexity" evidence="4">
    <location>
        <begin position="239"/>
        <end position="250"/>
    </location>
</feature>
<feature type="region of interest" description="Disordered" evidence="4">
    <location>
        <begin position="80"/>
        <end position="256"/>
    </location>
</feature>
<dbReference type="PRINTS" id="PR00624">
    <property type="entry name" value="HISTONEH5"/>
</dbReference>
<comment type="similarity">
    <text evidence="3">Belongs to the histone H1/H5 family.</text>
</comment>
<feature type="compositionally biased region" description="Low complexity" evidence="4">
    <location>
        <begin position="216"/>
        <end position="227"/>
    </location>
</feature>
<evidence type="ECO:0000256" key="4">
    <source>
        <dbReference type="SAM" id="MobiDB-lite"/>
    </source>
</evidence>
<dbReference type="GO" id="GO:0005634">
    <property type="term" value="C:nucleus"/>
    <property type="evidence" value="ECO:0007669"/>
    <property type="project" value="UniProtKB-SubCell"/>
</dbReference>
<evidence type="ECO:0000313" key="7">
    <source>
        <dbReference type="Proteomes" id="UP000218231"/>
    </source>
</evidence>